<protein>
    <recommendedName>
        <fullName evidence="16">NAD(P)(+)--arginine ADP-ribosyltransferase</fullName>
        <ecNumber evidence="16">2.4.2.31</ecNumber>
    </recommendedName>
    <alternativeName>
        <fullName evidence="16">Mono(ADP-ribosyl)transferase</fullName>
    </alternativeName>
</protein>
<keyword evidence="10" id="KW-0496">Mitochondrion</keyword>
<keyword evidence="7" id="KW-0949">S-adenosyl-L-methionine</keyword>
<comment type="catalytic activity">
    <reaction evidence="13">
        <text>N(6),N(6)-dimethyl-L-lysyl-[citrate synthase] + S-adenosyl-L-methionine = N(6),N(6),N(6)-trimethyl-L-lysyl-[citrate synthase] + S-adenosyl-L-homocysteine + H(+)</text>
        <dbReference type="Rhea" id="RHEA:55552"/>
        <dbReference type="Rhea" id="RHEA-COMP:14214"/>
        <dbReference type="Rhea" id="RHEA-COMP:14215"/>
        <dbReference type="ChEBI" id="CHEBI:15378"/>
        <dbReference type="ChEBI" id="CHEBI:57856"/>
        <dbReference type="ChEBI" id="CHEBI:59789"/>
        <dbReference type="ChEBI" id="CHEBI:61961"/>
        <dbReference type="ChEBI" id="CHEBI:61976"/>
    </reaction>
</comment>
<evidence type="ECO:0000256" key="3">
    <source>
        <dbReference type="ARBA" id="ARBA00009558"/>
    </source>
</evidence>
<accession>A0AAW0NWS6</accession>
<evidence type="ECO:0000256" key="15">
    <source>
        <dbReference type="ARBA" id="ARBA00058794"/>
    </source>
</evidence>
<evidence type="ECO:0000256" key="5">
    <source>
        <dbReference type="ARBA" id="ARBA00022676"/>
    </source>
</evidence>
<dbReference type="Gene3D" id="3.90.176.10">
    <property type="entry name" value="Toxin ADP-ribosyltransferase, Chain A, domain 1"/>
    <property type="match status" value="1"/>
</dbReference>
<comment type="caution">
    <text evidence="18">The sequence shown here is derived from an EMBL/GenBank/DDBJ whole genome shotgun (WGS) entry which is preliminary data.</text>
</comment>
<dbReference type="Gene3D" id="3.40.50.150">
    <property type="entry name" value="Vaccinia Virus protein VP39"/>
    <property type="match status" value="1"/>
</dbReference>
<dbReference type="InterPro" id="IPR000768">
    <property type="entry name" value="ART"/>
</dbReference>
<evidence type="ECO:0000256" key="1">
    <source>
        <dbReference type="ARBA" id="ARBA00004173"/>
    </source>
</evidence>
<keyword evidence="6 16" id="KW-0808">Transferase</keyword>
<evidence type="ECO:0000256" key="11">
    <source>
        <dbReference type="ARBA" id="ARBA00047597"/>
    </source>
</evidence>
<comment type="function">
    <text evidence="15">Protein-lysine methyltransferase that selectively trimethylates citrate synthase (CS) in mitochondria. Seems to conduct trimethylation in a highly distributive manner rather than in a processive manner, and thus introduces a single methyl group per binding event.</text>
</comment>
<keyword evidence="9" id="KW-0809">Transit peptide</keyword>
<keyword evidence="5 16" id="KW-0328">Glycosyltransferase</keyword>
<sequence length="430" mass="48363">MLELETGGICKLLNTKLQLRDDFSYKTLSARRISAFCARKHSSLTTELIENMDKKSTWDRFYTENNRQTPTFKNFEWFFGFDSIRHIILPLISSPKPNPDHVFQVLDIGCGTSALGPCIFKHSPSAVHVTCADISPIAVKLMQENITSQEIQANNASSQLSFVEMDCTHLLSHFKPKSIDLIVDKGTTDALLRSKEGKGKARLMLSECVKVLRSSGALLQFSDEDPDARQLWLETELRKQGIVGDVVTQEVGKLRGVSAEMGSLIQTLVFSWMFSIVSAKVIKPTNSTNQDLAPAQPTKLNMVAMSVDDMYSGCTDAMTKRIAKEYFPNEMKNPKFKASWNGAKDCLQKALKNRKPVDHALTENHLRAICMYTADDIYKTFNHDVQSHGPSYGTGSFKYHTLQFWLTYAIRSSPPTTKLAIRWSGEPPRF</sequence>
<dbReference type="InterPro" id="IPR051419">
    <property type="entry name" value="Lys/N-term_MeTrsfase_sf"/>
</dbReference>
<dbReference type="GO" id="GO:0032259">
    <property type="term" value="P:methylation"/>
    <property type="evidence" value="ECO:0007669"/>
    <property type="project" value="UniProtKB-KW"/>
</dbReference>
<keyword evidence="19" id="KW-1185">Reference proteome</keyword>
<keyword evidence="16" id="KW-0521">NADP</keyword>
<gene>
    <name evidence="18" type="ORF">WMY93_014883</name>
</gene>
<dbReference type="PANTHER" id="PTHR12176">
    <property type="entry name" value="SAM-DEPENDENT METHYLTRANSFERASE SUPERFAMILY PROTEIN"/>
    <property type="match status" value="1"/>
</dbReference>
<dbReference type="SUPFAM" id="SSF53335">
    <property type="entry name" value="S-adenosyl-L-methionine-dependent methyltransferases"/>
    <property type="match status" value="1"/>
</dbReference>
<feature type="domain" description="Methyltransferase" evidence="17">
    <location>
        <begin position="104"/>
        <end position="216"/>
    </location>
</feature>
<evidence type="ECO:0000256" key="12">
    <source>
        <dbReference type="ARBA" id="ARBA00051191"/>
    </source>
</evidence>
<dbReference type="EC" id="2.4.2.31" evidence="16"/>
<comment type="similarity">
    <text evidence="3 16">Belongs to the Arg-specific ADP-ribosyltransferase family.</text>
</comment>
<comment type="subcellular location">
    <subcellularLocation>
        <location evidence="1">Mitochondrion</location>
    </subcellularLocation>
</comment>
<comment type="catalytic activity">
    <reaction evidence="11 16">
        <text>L-arginyl-[protein] + NAD(+) = N(omega)-(ADP-D-ribosyl)-L-arginyl-[protein] + nicotinamide + H(+)</text>
        <dbReference type="Rhea" id="RHEA:19149"/>
        <dbReference type="Rhea" id="RHEA-COMP:10532"/>
        <dbReference type="Rhea" id="RHEA-COMP:15087"/>
        <dbReference type="ChEBI" id="CHEBI:15378"/>
        <dbReference type="ChEBI" id="CHEBI:17154"/>
        <dbReference type="ChEBI" id="CHEBI:29965"/>
        <dbReference type="ChEBI" id="CHEBI:57540"/>
        <dbReference type="ChEBI" id="CHEBI:142554"/>
        <dbReference type="EC" id="2.4.2.31"/>
    </reaction>
</comment>
<dbReference type="SUPFAM" id="SSF56399">
    <property type="entry name" value="ADP-ribosylation"/>
    <property type="match status" value="1"/>
</dbReference>
<evidence type="ECO:0000256" key="14">
    <source>
        <dbReference type="ARBA" id="ARBA00052681"/>
    </source>
</evidence>
<evidence type="ECO:0000256" key="9">
    <source>
        <dbReference type="ARBA" id="ARBA00022946"/>
    </source>
</evidence>
<reference evidence="19" key="1">
    <citation type="submission" date="2024-04" db="EMBL/GenBank/DDBJ databases">
        <title>Salinicola lusitanus LLJ914,a marine bacterium isolated from the Okinawa Trough.</title>
        <authorList>
            <person name="Li J."/>
        </authorList>
    </citation>
    <scope>NUCLEOTIDE SEQUENCE [LARGE SCALE GENOMIC DNA]</scope>
</reference>
<dbReference type="Pfam" id="PF01129">
    <property type="entry name" value="ART"/>
    <property type="match status" value="1"/>
</dbReference>
<dbReference type="EMBL" id="JBBPFD010000010">
    <property type="protein sequence ID" value="KAK7910199.1"/>
    <property type="molecule type" value="Genomic_DNA"/>
</dbReference>
<dbReference type="FunFam" id="3.40.50.150:FF:000200">
    <property type="entry name" value="Citrate synthase lysine methyltransferase"/>
    <property type="match status" value="1"/>
</dbReference>
<comment type="similarity">
    <text evidence="2">Belongs to the methyltransferase superfamily.</text>
</comment>
<evidence type="ECO:0000256" key="6">
    <source>
        <dbReference type="ARBA" id="ARBA00022679"/>
    </source>
</evidence>
<comment type="catalytic activity">
    <reaction evidence="12">
        <text>L-lysyl-[citrate synthase] + S-adenosyl-L-methionine = N(6)-methyl-L-lysyl-[citrate synthase] + S-adenosyl-L-homocysteine + H(+)</text>
        <dbReference type="Rhea" id="RHEA:55544"/>
        <dbReference type="Rhea" id="RHEA-COMP:14212"/>
        <dbReference type="Rhea" id="RHEA-COMP:14213"/>
        <dbReference type="ChEBI" id="CHEBI:15378"/>
        <dbReference type="ChEBI" id="CHEBI:29969"/>
        <dbReference type="ChEBI" id="CHEBI:57856"/>
        <dbReference type="ChEBI" id="CHEBI:59789"/>
        <dbReference type="ChEBI" id="CHEBI:61929"/>
    </reaction>
</comment>
<dbReference type="PRINTS" id="PR00970">
    <property type="entry name" value="RIBTRNSFRASE"/>
</dbReference>
<dbReference type="PANTHER" id="PTHR12176:SF83">
    <property type="entry name" value="CITRATE SYNTHASE-LYSINE N-METHYLTRANSFERASE CSKMT, MITOCHONDRIAL"/>
    <property type="match status" value="1"/>
</dbReference>
<keyword evidence="16" id="KW-0520">NAD</keyword>
<dbReference type="GO" id="GO:0016779">
    <property type="term" value="F:nucleotidyltransferase activity"/>
    <property type="evidence" value="ECO:0007669"/>
    <property type="project" value="UniProtKB-KW"/>
</dbReference>
<dbReference type="GO" id="GO:0005739">
    <property type="term" value="C:mitochondrion"/>
    <property type="evidence" value="ECO:0007669"/>
    <property type="project" value="UniProtKB-SubCell"/>
</dbReference>
<dbReference type="InterPro" id="IPR029063">
    <property type="entry name" value="SAM-dependent_MTases_sf"/>
</dbReference>
<evidence type="ECO:0000256" key="4">
    <source>
        <dbReference type="ARBA" id="ARBA00022603"/>
    </source>
</evidence>
<evidence type="ECO:0000256" key="16">
    <source>
        <dbReference type="RuleBase" id="RU361228"/>
    </source>
</evidence>
<name>A0AAW0NWS6_9GOBI</name>
<dbReference type="CDD" id="cd02440">
    <property type="entry name" value="AdoMet_MTases"/>
    <property type="match status" value="1"/>
</dbReference>
<evidence type="ECO:0000259" key="17">
    <source>
        <dbReference type="Pfam" id="PF13847"/>
    </source>
</evidence>
<dbReference type="GO" id="GO:0008168">
    <property type="term" value="F:methyltransferase activity"/>
    <property type="evidence" value="ECO:0007669"/>
    <property type="project" value="UniProtKB-KW"/>
</dbReference>
<dbReference type="InterPro" id="IPR025714">
    <property type="entry name" value="Methyltranfer_dom"/>
</dbReference>
<evidence type="ECO:0000256" key="8">
    <source>
        <dbReference type="ARBA" id="ARBA00022695"/>
    </source>
</evidence>
<dbReference type="Proteomes" id="UP001460270">
    <property type="component" value="Unassembled WGS sequence"/>
</dbReference>
<evidence type="ECO:0000256" key="10">
    <source>
        <dbReference type="ARBA" id="ARBA00023128"/>
    </source>
</evidence>
<evidence type="ECO:0000313" key="18">
    <source>
        <dbReference type="EMBL" id="KAK7910199.1"/>
    </source>
</evidence>
<evidence type="ECO:0000313" key="19">
    <source>
        <dbReference type="Proteomes" id="UP001460270"/>
    </source>
</evidence>
<evidence type="ECO:0000256" key="7">
    <source>
        <dbReference type="ARBA" id="ARBA00022691"/>
    </source>
</evidence>
<keyword evidence="4" id="KW-0489">Methyltransferase</keyword>
<proteinExistence type="inferred from homology"/>
<comment type="catalytic activity">
    <reaction evidence="14">
        <text>N(6)-methyl-L-lysyl-[citrate synthase] + S-adenosyl-L-methionine = N(6),N(6)-dimethyl-L-lysyl-[citrate synthase] + S-adenosyl-L-homocysteine + H(+)</text>
        <dbReference type="Rhea" id="RHEA:55548"/>
        <dbReference type="Rhea" id="RHEA-COMP:14213"/>
        <dbReference type="Rhea" id="RHEA-COMP:14214"/>
        <dbReference type="ChEBI" id="CHEBI:15378"/>
        <dbReference type="ChEBI" id="CHEBI:57856"/>
        <dbReference type="ChEBI" id="CHEBI:59789"/>
        <dbReference type="ChEBI" id="CHEBI:61929"/>
        <dbReference type="ChEBI" id="CHEBI:61976"/>
    </reaction>
</comment>
<evidence type="ECO:0000256" key="2">
    <source>
        <dbReference type="ARBA" id="ARBA00008361"/>
    </source>
</evidence>
<evidence type="ECO:0000256" key="13">
    <source>
        <dbReference type="ARBA" id="ARBA00052621"/>
    </source>
</evidence>
<dbReference type="GO" id="GO:0106274">
    <property type="term" value="F:NAD+-protein-arginine ADP-ribosyltransferase activity"/>
    <property type="evidence" value="ECO:0007669"/>
    <property type="project" value="UniProtKB-EC"/>
</dbReference>
<dbReference type="Pfam" id="PF13847">
    <property type="entry name" value="Methyltransf_31"/>
    <property type="match status" value="1"/>
</dbReference>
<organism evidence="18 19">
    <name type="scientific">Mugilogobius chulae</name>
    <name type="common">yellowstripe goby</name>
    <dbReference type="NCBI Taxonomy" id="88201"/>
    <lineage>
        <taxon>Eukaryota</taxon>
        <taxon>Metazoa</taxon>
        <taxon>Chordata</taxon>
        <taxon>Craniata</taxon>
        <taxon>Vertebrata</taxon>
        <taxon>Euteleostomi</taxon>
        <taxon>Actinopterygii</taxon>
        <taxon>Neopterygii</taxon>
        <taxon>Teleostei</taxon>
        <taxon>Neoteleostei</taxon>
        <taxon>Acanthomorphata</taxon>
        <taxon>Gobiaria</taxon>
        <taxon>Gobiiformes</taxon>
        <taxon>Gobioidei</taxon>
        <taxon>Gobiidae</taxon>
        <taxon>Gobionellinae</taxon>
        <taxon>Mugilogobius</taxon>
    </lineage>
</organism>
<dbReference type="AlphaFoldDB" id="A0AAW0NWS6"/>
<keyword evidence="8" id="KW-0548">Nucleotidyltransferase</keyword>